<protein>
    <submittedName>
        <fullName evidence="2">Outer membrane biogenesis protein BamB</fullName>
    </submittedName>
</protein>
<dbReference type="RefSeq" id="WP_146518481.1">
    <property type="nucleotide sequence ID" value="NZ_CP151726.1"/>
</dbReference>
<dbReference type="AlphaFoldDB" id="A0A5C6B9P3"/>
<organism evidence="2 3">
    <name type="scientific">Stieleria varia</name>
    <dbReference type="NCBI Taxonomy" id="2528005"/>
    <lineage>
        <taxon>Bacteria</taxon>
        <taxon>Pseudomonadati</taxon>
        <taxon>Planctomycetota</taxon>
        <taxon>Planctomycetia</taxon>
        <taxon>Pirellulales</taxon>
        <taxon>Pirellulaceae</taxon>
        <taxon>Stieleria</taxon>
    </lineage>
</organism>
<sequence length="423" mass="45607">MRSPILLTLCVIAASSLTELRAENWPHWRGDNGNGVSETADTPTRWSDSENVKWKVEIPGQGSGSPIVWEDKVFVVSGVPVAGVAGGGSIPTLQFTVFCFDRESGKELWKQVAVVAKPHQQTHSTNNFASASPCTDGQHVYAHFGSRGLFCYTMNGDLVWKRDDLGKMQTRNDFGEGSSPTLEGDMILVPWDHEGASALFALDKSTGNTIWKADRDEPTCWATPLVVQHDGQKQVIMNGQNNARSYDLATGKELWRCGGQTERPVASAVFANGIAYVGSGFRGSFLGAFRLTGTGDIENTESVIWDVHQDTPDIASPLLSSGRLYFYKGKSGTLTCVDAATGERHFGPTRVPGLDSIYASPIAAGGHVYLTARNGTTVVIKDAKEFEIVSTNSVGETVDATPAPVDSELFIRGAQHLFCISEG</sequence>
<dbReference type="Pfam" id="PF13360">
    <property type="entry name" value="PQQ_2"/>
    <property type="match status" value="1"/>
</dbReference>
<accession>A0A5C6B9P3</accession>
<proteinExistence type="predicted"/>
<name>A0A5C6B9P3_9BACT</name>
<dbReference type="InterPro" id="IPR018391">
    <property type="entry name" value="PQQ_b-propeller_rpt"/>
</dbReference>
<comment type="caution">
    <text evidence="2">The sequence shown here is derived from an EMBL/GenBank/DDBJ whole genome shotgun (WGS) entry which is preliminary data.</text>
</comment>
<dbReference type="InterPro" id="IPR002372">
    <property type="entry name" value="PQQ_rpt_dom"/>
</dbReference>
<dbReference type="Gene3D" id="2.130.10.10">
    <property type="entry name" value="YVTN repeat-like/Quinoprotein amine dehydrogenase"/>
    <property type="match status" value="2"/>
</dbReference>
<dbReference type="InterPro" id="IPR011047">
    <property type="entry name" value="Quinoprotein_ADH-like_sf"/>
</dbReference>
<dbReference type="PANTHER" id="PTHR34512">
    <property type="entry name" value="CELL SURFACE PROTEIN"/>
    <property type="match status" value="1"/>
</dbReference>
<evidence type="ECO:0000259" key="1">
    <source>
        <dbReference type="Pfam" id="PF13360"/>
    </source>
</evidence>
<keyword evidence="3" id="KW-1185">Reference proteome</keyword>
<dbReference type="InterPro" id="IPR015943">
    <property type="entry name" value="WD40/YVTN_repeat-like_dom_sf"/>
</dbReference>
<evidence type="ECO:0000313" key="2">
    <source>
        <dbReference type="EMBL" id="TWU08437.1"/>
    </source>
</evidence>
<dbReference type="PANTHER" id="PTHR34512:SF30">
    <property type="entry name" value="OUTER MEMBRANE PROTEIN ASSEMBLY FACTOR BAMB"/>
    <property type="match status" value="1"/>
</dbReference>
<reference evidence="2 3" key="1">
    <citation type="submission" date="2019-02" db="EMBL/GenBank/DDBJ databases">
        <title>Deep-cultivation of Planctomycetes and their phenomic and genomic characterization uncovers novel biology.</title>
        <authorList>
            <person name="Wiegand S."/>
            <person name="Jogler M."/>
            <person name="Boedeker C."/>
            <person name="Pinto D."/>
            <person name="Vollmers J."/>
            <person name="Rivas-Marin E."/>
            <person name="Kohn T."/>
            <person name="Peeters S.H."/>
            <person name="Heuer A."/>
            <person name="Rast P."/>
            <person name="Oberbeckmann S."/>
            <person name="Bunk B."/>
            <person name="Jeske O."/>
            <person name="Meyerdierks A."/>
            <person name="Storesund J.E."/>
            <person name="Kallscheuer N."/>
            <person name="Luecker S."/>
            <person name="Lage O.M."/>
            <person name="Pohl T."/>
            <person name="Merkel B.J."/>
            <person name="Hornburger P."/>
            <person name="Mueller R.-W."/>
            <person name="Bruemmer F."/>
            <person name="Labrenz M."/>
            <person name="Spormann A.M."/>
            <person name="Op Den Camp H."/>
            <person name="Overmann J."/>
            <person name="Amann R."/>
            <person name="Jetten M.S.M."/>
            <person name="Mascher T."/>
            <person name="Medema M.H."/>
            <person name="Devos D.P."/>
            <person name="Kaster A.-K."/>
            <person name="Ovreas L."/>
            <person name="Rohde M."/>
            <person name="Galperin M.Y."/>
            <person name="Jogler C."/>
        </authorList>
    </citation>
    <scope>NUCLEOTIDE SEQUENCE [LARGE SCALE GENOMIC DNA]</scope>
    <source>
        <strain evidence="2 3">Pla52n</strain>
    </source>
</reference>
<dbReference type="SUPFAM" id="SSF50998">
    <property type="entry name" value="Quinoprotein alcohol dehydrogenase-like"/>
    <property type="match status" value="1"/>
</dbReference>
<evidence type="ECO:0000313" key="3">
    <source>
        <dbReference type="Proteomes" id="UP000320176"/>
    </source>
</evidence>
<dbReference type="EMBL" id="SJPN01000001">
    <property type="protein sequence ID" value="TWU08437.1"/>
    <property type="molecule type" value="Genomic_DNA"/>
</dbReference>
<dbReference type="SMART" id="SM00564">
    <property type="entry name" value="PQQ"/>
    <property type="match status" value="4"/>
</dbReference>
<dbReference type="OrthoDB" id="244732at2"/>
<gene>
    <name evidence="2" type="ORF">Pla52n_10200</name>
</gene>
<dbReference type="Proteomes" id="UP000320176">
    <property type="component" value="Unassembled WGS sequence"/>
</dbReference>
<feature type="domain" description="Pyrrolo-quinoline quinone repeat" evidence="1">
    <location>
        <begin position="96"/>
        <end position="344"/>
    </location>
</feature>